<organism evidence="3 4">
    <name type="scientific">Chilo suppressalis</name>
    <name type="common">Asiatic rice borer moth</name>
    <dbReference type="NCBI Taxonomy" id="168631"/>
    <lineage>
        <taxon>Eukaryota</taxon>
        <taxon>Metazoa</taxon>
        <taxon>Ecdysozoa</taxon>
        <taxon>Arthropoda</taxon>
        <taxon>Hexapoda</taxon>
        <taxon>Insecta</taxon>
        <taxon>Pterygota</taxon>
        <taxon>Neoptera</taxon>
        <taxon>Endopterygota</taxon>
        <taxon>Lepidoptera</taxon>
        <taxon>Glossata</taxon>
        <taxon>Ditrysia</taxon>
        <taxon>Pyraloidea</taxon>
        <taxon>Crambidae</taxon>
        <taxon>Crambinae</taxon>
        <taxon>Chilo</taxon>
    </lineage>
</organism>
<dbReference type="Gene3D" id="3.60.10.10">
    <property type="entry name" value="Endonuclease/exonuclease/phosphatase"/>
    <property type="match status" value="1"/>
</dbReference>
<dbReference type="InterPro" id="IPR036691">
    <property type="entry name" value="Endo/exonu/phosph_ase_sf"/>
</dbReference>
<dbReference type="EMBL" id="OU963920">
    <property type="protein sequence ID" value="CAH0404151.1"/>
    <property type="molecule type" value="Genomic_DNA"/>
</dbReference>
<accession>A0ABN8B4I2</accession>
<name>A0ABN8B4I2_CHISP</name>
<keyword evidence="4" id="KW-1185">Reference proteome</keyword>
<dbReference type="Pfam" id="PF07776">
    <property type="entry name" value="zf-AD"/>
    <property type="match status" value="1"/>
</dbReference>
<feature type="domain" description="ZAD" evidence="2">
    <location>
        <begin position="5"/>
        <end position="75"/>
    </location>
</feature>
<protein>
    <recommendedName>
        <fullName evidence="2">ZAD domain-containing protein</fullName>
    </recommendedName>
</protein>
<feature type="binding site" evidence="1">
    <location>
        <position position="7"/>
    </location>
    <ligand>
        <name>Zn(2+)</name>
        <dbReference type="ChEBI" id="CHEBI:29105"/>
    </ligand>
</feature>
<evidence type="ECO:0000313" key="4">
    <source>
        <dbReference type="Proteomes" id="UP001153292"/>
    </source>
</evidence>
<dbReference type="SUPFAM" id="SSF57716">
    <property type="entry name" value="Glucocorticoid receptor-like (DNA-binding domain)"/>
    <property type="match status" value="1"/>
</dbReference>
<keyword evidence="1" id="KW-0863">Zinc-finger</keyword>
<gene>
    <name evidence="3" type="ORF">CHILSU_LOCUS7465</name>
</gene>
<dbReference type="PROSITE" id="PS51915">
    <property type="entry name" value="ZAD"/>
    <property type="match status" value="1"/>
</dbReference>
<keyword evidence="1" id="KW-0479">Metal-binding</keyword>
<evidence type="ECO:0000259" key="2">
    <source>
        <dbReference type="PROSITE" id="PS51915"/>
    </source>
</evidence>
<keyword evidence="1" id="KW-0862">Zinc</keyword>
<dbReference type="SMART" id="SM00868">
    <property type="entry name" value="zf-AD"/>
    <property type="match status" value="1"/>
</dbReference>
<evidence type="ECO:0000256" key="1">
    <source>
        <dbReference type="PROSITE-ProRule" id="PRU01263"/>
    </source>
</evidence>
<evidence type="ECO:0000313" key="3">
    <source>
        <dbReference type="EMBL" id="CAH0404151.1"/>
    </source>
</evidence>
<reference evidence="3" key="1">
    <citation type="submission" date="2021-12" db="EMBL/GenBank/DDBJ databases">
        <authorList>
            <person name="King R."/>
        </authorList>
    </citation>
    <scope>NUCLEOTIDE SEQUENCE</scope>
</reference>
<feature type="binding site" evidence="1">
    <location>
        <position position="10"/>
    </location>
    <ligand>
        <name>Zn(2+)</name>
        <dbReference type="ChEBI" id="CHEBI:29105"/>
    </ligand>
</feature>
<feature type="binding site" evidence="1">
    <location>
        <position position="51"/>
    </location>
    <ligand>
        <name>Zn(2+)</name>
        <dbReference type="ChEBI" id="CHEBI:29105"/>
    </ligand>
</feature>
<sequence>MSGLQVCRVCLSHHSRMYSILNGPLQKIFENIIEVPLVMGDKWPTCLCYICYHMTRKLHKFIDKSLKANKLLLQLISSESEITIDTLNMIVKQQPDISWKFSMSPIEIIMPLYPEKVKLEPTFNIVKSETDVEEMQDQNETGAKPPKKCKLTNKMDKENQLKPSIITEGNMATEIEAQLGNPNIITEFQNRESEITMDPLNMTVKQQSDISWKFSVSPMESIMLLDPEEVKLEPTFNIEKVKSETDLEEMQDQIDTVKGCSNIPSSVVEVTYLLLKLTDRYCLKVVQIYAPTSTHSDQTAEAMMPDIAKAIMNTTKAHYIVVMGDFNAKVEVQASGDSKIGNRYGEQKSLEANACQLPRIAGALKRWTRRSPDNVTRIEIEFIVTDKKHIFKDVSEINGFNALMNINFKAERFHLVKPTLQPTPLHIALGSEKFQLGLQNRFDVLATTGKFDEKTDAGFPLKCKNKVSKLSSRLVLMKERR</sequence>
<dbReference type="InterPro" id="IPR012934">
    <property type="entry name" value="Znf_AD"/>
</dbReference>
<dbReference type="Proteomes" id="UP001153292">
    <property type="component" value="Chromosome 27"/>
</dbReference>
<feature type="binding site" evidence="1">
    <location>
        <position position="48"/>
    </location>
    <ligand>
        <name>Zn(2+)</name>
        <dbReference type="ChEBI" id="CHEBI:29105"/>
    </ligand>
</feature>
<proteinExistence type="predicted"/>